<feature type="region of interest" description="Disordered" evidence="8">
    <location>
        <begin position="705"/>
        <end position="813"/>
    </location>
</feature>
<dbReference type="InterPro" id="IPR054708">
    <property type="entry name" value="MTPAP-like_central"/>
</dbReference>
<dbReference type="GO" id="GO:0010605">
    <property type="term" value="P:negative regulation of macromolecule metabolic process"/>
    <property type="evidence" value="ECO:0007669"/>
    <property type="project" value="UniProtKB-ARBA"/>
</dbReference>
<dbReference type="PANTHER" id="PTHR12271:SF113">
    <property type="entry name" value="POLY(A) RNA POLYMERASE CID11"/>
    <property type="match status" value="1"/>
</dbReference>
<keyword evidence="6" id="KW-0479">Metal-binding</keyword>
<evidence type="ECO:0000313" key="12">
    <source>
        <dbReference type="Proteomes" id="UP000183809"/>
    </source>
</evidence>
<feature type="compositionally biased region" description="Polar residues" evidence="8">
    <location>
        <begin position="1181"/>
        <end position="1192"/>
    </location>
</feature>
<keyword evidence="7" id="KW-0460">Magnesium</keyword>
<gene>
    <name evidence="11" type="ORF">BKCO1_220001</name>
</gene>
<comment type="cofactor">
    <cofactor evidence="1">
        <name>Mn(2+)</name>
        <dbReference type="ChEBI" id="CHEBI:29035"/>
    </cofactor>
</comment>
<dbReference type="AlphaFoldDB" id="A0A1J9S3L4"/>
<feature type="compositionally biased region" description="Polar residues" evidence="8">
    <location>
        <begin position="800"/>
        <end position="810"/>
    </location>
</feature>
<feature type="compositionally biased region" description="Polar residues" evidence="8">
    <location>
        <begin position="197"/>
        <end position="210"/>
    </location>
</feature>
<comment type="cofactor">
    <cofactor evidence="2">
        <name>Mg(2+)</name>
        <dbReference type="ChEBI" id="CHEBI:18420"/>
    </cofactor>
</comment>
<dbReference type="InterPro" id="IPR002058">
    <property type="entry name" value="PAP_assoc"/>
</dbReference>
<evidence type="ECO:0000256" key="7">
    <source>
        <dbReference type="ARBA" id="ARBA00022842"/>
    </source>
</evidence>
<dbReference type="Gene3D" id="1.10.1410.10">
    <property type="match status" value="1"/>
</dbReference>
<dbReference type="CDD" id="cd05402">
    <property type="entry name" value="NT_PAP_TUTase"/>
    <property type="match status" value="1"/>
</dbReference>
<dbReference type="Proteomes" id="UP000183809">
    <property type="component" value="Unassembled WGS sequence"/>
</dbReference>
<dbReference type="STRING" id="236234.A0A1J9S3L4"/>
<evidence type="ECO:0000256" key="5">
    <source>
        <dbReference type="ARBA" id="ARBA00022679"/>
    </source>
</evidence>
<dbReference type="EC" id="2.7.7.19" evidence="4"/>
<sequence>MGEYTSTEAHAACFNRALDSPDTLFSRRVSAGRPLALDQYTSAPLPLPVNPHAAQQPLLPYHPLLRSVHINNLLQKNFLAQSPPATTVSQEQHPRPLASRPAQETTKKAQPKPHPAPRHIDGNNSVSNRATSGTSQVTDSASMASRGSEGVKHSLPARPPMTSHHSNSVPSTPHQHARDVAFRSRTPSPNGALGNHSPRSVSSEANSTLPSLRKQPYKCKYETGIAFGRRRMGYDNADMLEKAPVRPKASLNPQEEEKLSGDMRELYDRLLPSEESQKRRKLLVEKLGRILHTEWPGNEFKVHVFGSSGNMLCTAESDVDVCIQTPMKKLESVHMLAEALAKHGMSKVVCVASAKVPIVKVWDPQLELACDMNVNNTLALENTRMIKTYVQIDERVRPMTMIVKHWTKQRILNDAAMGGTLSSYTWICMVLNFLQTRSPPVLPSLHQMPFEKHLTDTGEESSFFDDLEQVRGFGKDNTESLGQLLFQFFRLYGHDFDYERDVVSVRNGRFLTRKEKGWEVDSGNKEGRFRLCVEEPFNVSRNLGNSADDYAFRGIHLEIRQAFDFLADGGQLGKVCEQFVFPKEERPTFQKPPPAPKPTLTHSTSPSRRGGRGGGNRGSRSHYNQRNNQNDRSRSSSGTNYANGLPFLSPPLAGAGPDYFAATTGASLHEQLYKQYQMLEMQQHSLKAQLFAQAQARAAQAQAIAQAQAHARNGSTHGSPPRTQYATAQPVSRDPNEPPATAPLMPHYLYPYPNGFEQPQPMSQSHSQDGIRTNPTSPSLPQSIPTQRRGAHRAVVPEGQANSSVRSHSQPARADQNALFLPGYPPIPSYPPNLMAYPIARSSQDAQPTQQQPVDVPQHHSKALQIVPEHAQNGSPKEYLGYFMNESPQQFRSNLQDYTVQAIPSFQELAQRRRRISPELVPPQQTQAQQHVSRSPSPLGQNHNRSYSSGVRPAPVTSASLQVPEKPTQPAPPIESGPVIVNGSYRAPQAREQRSVPENVDSNGYIDRDAVSSTGGSARPDEPFPMEMPEQQQQRQLFANEVLRRHFASPEPEGSNGIDIYSTTSQMTVPSYSAAGSGVVNGYAVNGDVDYSIPKAAPSNTQNIPPWRVKSAPNGISHLDTSRTSAAPAQTVKSAVLPILSPVQETRTPSPTANRGALSAGLQPSNGTLHGSVGFLEKDNQVTPPRSGNVQHAKQAPHLKKESPIAHEKSGNKGAAAGNSPSHNGWQKSSGGKKGGRKRAKSNASKNGEHKGGEPLPANEADRKGG</sequence>
<dbReference type="PANTHER" id="PTHR12271">
    <property type="entry name" value="POLY A POLYMERASE CID PAP -RELATED"/>
    <property type="match status" value="1"/>
</dbReference>
<feature type="compositionally biased region" description="Polar residues" evidence="8">
    <location>
        <begin position="760"/>
        <end position="786"/>
    </location>
</feature>
<dbReference type="GeneID" id="31013020"/>
<feature type="region of interest" description="Disordered" evidence="8">
    <location>
        <begin position="920"/>
        <end position="1033"/>
    </location>
</feature>
<feature type="compositionally biased region" description="Polar residues" evidence="8">
    <location>
        <begin position="163"/>
        <end position="174"/>
    </location>
</feature>
<organism evidence="11 12">
    <name type="scientific">Diplodia corticola</name>
    <dbReference type="NCBI Taxonomy" id="236234"/>
    <lineage>
        <taxon>Eukaryota</taxon>
        <taxon>Fungi</taxon>
        <taxon>Dikarya</taxon>
        <taxon>Ascomycota</taxon>
        <taxon>Pezizomycotina</taxon>
        <taxon>Dothideomycetes</taxon>
        <taxon>Dothideomycetes incertae sedis</taxon>
        <taxon>Botryosphaeriales</taxon>
        <taxon>Botryosphaeriaceae</taxon>
        <taxon>Diplodia</taxon>
    </lineage>
</organism>
<feature type="compositionally biased region" description="Polar residues" evidence="8">
    <location>
        <begin position="1143"/>
        <end position="1153"/>
    </location>
</feature>
<evidence type="ECO:0000313" key="11">
    <source>
        <dbReference type="EMBL" id="OJD34588.1"/>
    </source>
</evidence>
<dbReference type="SUPFAM" id="SSF81631">
    <property type="entry name" value="PAP/OAS1 substrate-binding domain"/>
    <property type="match status" value="1"/>
</dbReference>
<name>A0A1J9S3L4_9PEZI</name>
<dbReference type="Pfam" id="PF22600">
    <property type="entry name" value="MTPAP-like_central"/>
    <property type="match status" value="1"/>
</dbReference>
<feature type="region of interest" description="Disordered" evidence="8">
    <location>
        <begin position="83"/>
        <end position="211"/>
    </location>
</feature>
<evidence type="ECO:0000259" key="10">
    <source>
        <dbReference type="Pfam" id="PF22600"/>
    </source>
</evidence>
<evidence type="ECO:0000256" key="4">
    <source>
        <dbReference type="ARBA" id="ARBA00012388"/>
    </source>
</evidence>
<feature type="compositionally biased region" description="Basic and acidic residues" evidence="8">
    <location>
        <begin position="1199"/>
        <end position="1211"/>
    </location>
</feature>
<feature type="region of interest" description="Disordered" evidence="8">
    <location>
        <begin position="1102"/>
        <end position="1266"/>
    </location>
</feature>
<evidence type="ECO:0000256" key="3">
    <source>
        <dbReference type="ARBA" id="ARBA00008593"/>
    </source>
</evidence>
<feature type="compositionally biased region" description="Polar residues" evidence="8">
    <location>
        <begin position="923"/>
        <end position="949"/>
    </location>
</feature>
<evidence type="ECO:0000256" key="2">
    <source>
        <dbReference type="ARBA" id="ARBA00001946"/>
    </source>
</evidence>
<dbReference type="GO" id="GO:0031123">
    <property type="term" value="P:RNA 3'-end processing"/>
    <property type="evidence" value="ECO:0007669"/>
    <property type="project" value="TreeGrafter"/>
</dbReference>
<feature type="domain" description="Poly(A) RNA polymerase mitochondrial-like central palm" evidence="10">
    <location>
        <begin position="259"/>
        <end position="391"/>
    </location>
</feature>
<feature type="domain" description="PAP-associated" evidence="9">
    <location>
        <begin position="480"/>
        <end position="540"/>
    </location>
</feature>
<feature type="compositionally biased region" description="Polar residues" evidence="8">
    <location>
        <begin position="713"/>
        <end position="730"/>
    </location>
</feature>
<evidence type="ECO:0000256" key="1">
    <source>
        <dbReference type="ARBA" id="ARBA00001936"/>
    </source>
</evidence>
<evidence type="ECO:0000259" key="9">
    <source>
        <dbReference type="Pfam" id="PF03828"/>
    </source>
</evidence>
<dbReference type="RefSeq" id="XP_020130848.1">
    <property type="nucleotide sequence ID" value="XM_020272760.1"/>
</dbReference>
<keyword evidence="12" id="KW-1185">Reference proteome</keyword>
<dbReference type="Pfam" id="PF03828">
    <property type="entry name" value="PAP_assoc"/>
    <property type="match status" value="1"/>
</dbReference>
<reference evidence="11 12" key="1">
    <citation type="submission" date="2016-10" db="EMBL/GenBank/DDBJ databases">
        <title>Proteomics and genomics reveal pathogen-plant mechanisms compatible with a hemibiotrophic lifestyle of Diplodia corticola.</title>
        <authorList>
            <person name="Fernandes I."/>
            <person name="De Jonge R."/>
            <person name="Van De Peer Y."/>
            <person name="Devreese B."/>
            <person name="Alves A."/>
            <person name="Esteves A.C."/>
        </authorList>
    </citation>
    <scope>NUCLEOTIDE SEQUENCE [LARGE SCALE GENOMIC DNA]</scope>
    <source>
        <strain evidence="11 12">CBS 112549</strain>
    </source>
</reference>
<feature type="compositionally biased region" description="Polar residues" evidence="8">
    <location>
        <begin position="1122"/>
        <end position="1133"/>
    </location>
</feature>
<protein>
    <recommendedName>
        <fullName evidence="4">polynucleotide adenylyltransferase</fullName>
        <ecNumber evidence="4">2.7.7.19</ecNumber>
    </recommendedName>
</protein>
<proteinExistence type="inferred from homology"/>
<evidence type="ECO:0000256" key="6">
    <source>
        <dbReference type="ARBA" id="ARBA00022723"/>
    </source>
</evidence>
<dbReference type="GO" id="GO:1990817">
    <property type="term" value="F:poly(A) RNA polymerase activity"/>
    <property type="evidence" value="ECO:0007669"/>
    <property type="project" value="UniProtKB-EC"/>
</dbReference>
<accession>A0A1J9S3L4</accession>
<dbReference type="GO" id="GO:0046872">
    <property type="term" value="F:metal ion binding"/>
    <property type="evidence" value="ECO:0007669"/>
    <property type="project" value="UniProtKB-KW"/>
</dbReference>
<comment type="similarity">
    <text evidence="3">Belongs to the DNA polymerase type-B-like family.</text>
</comment>
<dbReference type="Gene3D" id="3.30.460.10">
    <property type="entry name" value="Beta Polymerase, domain 2"/>
    <property type="match status" value="1"/>
</dbReference>
<dbReference type="EMBL" id="MNUE01000022">
    <property type="protein sequence ID" value="OJD34588.1"/>
    <property type="molecule type" value="Genomic_DNA"/>
</dbReference>
<dbReference type="InterPro" id="IPR043519">
    <property type="entry name" value="NT_sf"/>
</dbReference>
<dbReference type="OrthoDB" id="2274644at2759"/>
<comment type="caution">
    <text evidence="11">The sequence shown here is derived from an EMBL/GenBank/DDBJ whole genome shotgun (WGS) entry which is preliminary data.</text>
</comment>
<feature type="region of interest" description="Disordered" evidence="8">
    <location>
        <begin position="584"/>
        <end position="643"/>
    </location>
</feature>
<keyword evidence="5" id="KW-0808">Transferase</keyword>
<dbReference type="SUPFAM" id="SSF81301">
    <property type="entry name" value="Nucleotidyltransferase"/>
    <property type="match status" value="1"/>
</dbReference>
<evidence type="ECO:0000256" key="8">
    <source>
        <dbReference type="SAM" id="MobiDB-lite"/>
    </source>
</evidence>
<feature type="compositionally biased region" description="Polar residues" evidence="8">
    <location>
        <begin position="122"/>
        <end position="145"/>
    </location>
</feature>